<evidence type="ECO:0000259" key="1">
    <source>
        <dbReference type="Pfam" id="PF07762"/>
    </source>
</evidence>
<gene>
    <name evidence="2" type="ORF">TRITD_3Bv1G019380</name>
</gene>
<sequence length="394" mass="44874">MTGSNAARSDYPRSEFPDWVLLCEEPRFSELRNETTAECETSEGQAMEVSFWLVDPPGASYFSFNCPGLHASAFDDYAPPSLVCSGAAFVLFSLTIRGAVHHFVYTAAPAGKQSLEALTDPPVCRRRRFGLLPRGDGEHYAVAYVDRQWISQDDDWRFDAHVYSSETQEWSSHRLSLLHLSKSDKLLCCKHTLYYRHIAVAGSLGWVDLLRGVLLLRNLFDGGDPVIEFIPFPESRVNFLDEDGRPHRACEYYCNVACCDDLLKFIEIEFDDPLVRTSRKGWRANVWNRKISWNKWEIRSTVDVASISVDQSYSALLPELRQGDFQKLDLQKLIFYAPVLSTRNDDLIYMMAKVNAQDETAWAIAVDMERAAVEAMAPFSLGRHHYHIAKSRHA</sequence>
<dbReference type="AlphaFoldDB" id="A0A9R1Q8L5"/>
<name>A0A9R1Q8L5_TRITD</name>
<dbReference type="Gramene" id="TRITD3Bv1G019380.1">
    <property type="protein sequence ID" value="TRITD3Bv1G019380.1"/>
    <property type="gene ID" value="TRITD3Bv1G019380"/>
</dbReference>
<keyword evidence="3" id="KW-1185">Reference proteome</keyword>
<dbReference type="InterPro" id="IPR011676">
    <property type="entry name" value="DUF1618"/>
</dbReference>
<evidence type="ECO:0000313" key="2">
    <source>
        <dbReference type="EMBL" id="VAH72068.1"/>
    </source>
</evidence>
<feature type="domain" description="DUF1618" evidence="1">
    <location>
        <begin position="206"/>
        <end position="349"/>
    </location>
</feature>
<protein>
    <recommendedName>
        <fullName evidence="1">DUF1618 domain-containing protein</fullName>
    </recommendedName>
</protein>
<organism evidence="2 3">
    <name type="scientific">Triticum turgidum subsp. durum</name>
    <name type="common">Durum wheat</name>
    <name type="synonym">Triticum durum</name>
    <dbReference type="NCBI Taxonomy" id="4567"/>
    <lineage>
        <taxon>Eukaryota</taxon>
        <taxon>Viridiplantae</taxon>
        <taxon>Streptophyta</taxon>
        <taxon>Embryophyta</taxon>
        <taxon>Tracheophyta</taxon>
        <taxon>Spermatophyta</taxon>
        <taxon>Magnoliopsida</taxon>
        <taxon>Liliopsida</taxon>
        <taxon>Poales</taxon>
        <taxon>Poaceae</taxon>
        <taxon>BOP clade</taxon>
        <taxon>Pooideae</taxon>
        <taxon>Triticodae</taxon>
        <taxon>Triticeae</taxon>
        <taxon>Triticinae</taxon>
        <taxon>Triticum</taxon>
    </lineage>
</organism>
<dbReference type="PANTHER" id="PTHR33074:SF141">
    <property type="entry name" value="DUF1618 DOMAIN-CONTAINING PROTEIN"/>
    <property type="match status" value="1"/>
</dbReference>
<dbReference type="Pfam" id="PF07762">
    <property type="entry name" value="DUF1618"/>
    <property type="match status" value="1"/>
</dbReference>
<reference evidence="2 3" key="1">
    <citation type="submission" date="2017-09" db="EMBL/GenBank/DDBJ databases">
        <authorList>
            <consortium name="International Durum Wheat Genome Sequencing Consortium (IDWGSC)"/>
            <person name="Milanesi L."/>
        </authorList>
    </citation>
    <scope>NUCLEOTIDE SEQUENCE [LARGE SCALE GENOMIC DNA]</scope>
    <source>
        <strain evidence="3">cv. Svevo</strain>
    </source>
</reference>
<accession>A0A9R1Q8L5</accession>
<dbReference type="Proteomes" id="UP000324705">
    <property type="component" value="Chromosome 3B"/>
</dbReference>
<dbReference type="PANTHER" id="PTHR33074">
    <property type="entry name" value="EXPRESSED PROTEIN-RELATED"/>
    <property type="match status" value="1"/>
</dbReference>
<evidence type="ECO:0000313" key="3">
    <source>
        <dbReference type="Proteomes" id="UP000324705"/>
    </source>
</evidence>
<dbReference type="OMA" id="RACEYYC"/>
<dbReference type="EMBL" id="LT934116">
    <property type="protein sequence ID" value="VAH72068.1"/>
    <property type="molecule type" value="Genomic_DNA"/>
</dbReference>
<proteinExistence type="predicted"/>